<reference evidence="1" key="1">
    <citation type="submission" date="2022-04" db="EMBL/GenBank/DDBJ databases">
        <title>Tomato heritable bacteria conferring resistance against bacterial wilt.</title>
        <authorList>
            <person name="Yin J."/>
        </authorList>
    </citation>
    <scope>NUCLEOTIDE SEQUENCE</scope>
    <source>
        <strain evidence="1">Cra20</strain>
    </source>
</reference>
<sequence length="160" mass="18718">MSDSQPRHRREVPGRGRWCYDIAETFLLALSRTGNVRAAARAINYTTPTLYWRRQRYPMFARAWDFALEEGRARAAARYLARLEFQVPFDGEREGDPYPTVDQALQQLRLHRHSVRGGKPQRYDHRAKPANIEKVRASILRKIRAIELVDAWRKVPGFDV</sequence>
<evidence type="ECO:0008006" key="2">
    <source>
        <dbReference type="Google" id="ProtNLM"/>
    </source>
</evidence>
<dbReference type="EMBL" id="JALMLT010000003">
    <property type="protein sequence ID" value="MDT8759359.1"/>
    <property type="molecule type" value="Genomic_DNA"/>
</dbReference>
<organism evidence="1">
    <name type="scientific">Sphingomonas psychrotolerans</name>
    <dbReference type="NCBI Taxonomy" id="1327635"/>
    <lineage>
        <taxon>Bacteria</taxon>
        <taxon>Pseudomonadati</taxon>
        <taxon>Pseudomonadota</taxon>
        <taxon>Alphaproteobacteria</taxon>
        <taxon>Sphingomonadales</taxon>
        <taxon>Sphingomonadaceae</taxon>
        <taxon>Sphingomonas</taxon>
    </lineage>
</organism>
<comment type="caution">
    <text evidence="1">The sequence shown here is derived from an EMBL/GenBank/DDBJ whole genome shotgun (WGS) entry which is preliminary data.</text>
</comment>
<protein>
    <recommendedName>
        <fullName evidence="2">DNA binding HTH domain-containing protein</fullName>
    </recommendedName>
</protein>
<accession>A0ABU3N4A2</accession>
<proteinExistence type="predicted"/>
<evidence type="ECO:0000313" key="1">
    <source>
        <dbReference type="EMBL" id="MDT8759359.1"/>
    </source>
</evidence>
<name>A0ABU3N4A2_9SPHN</name>
<gene>
    <name evidence="1" type="ORF">MZO42_11685</name>
</gene>